<keyword evidence="1" id="KW-1133">Transmembrane helix</keyword>
<feature type="transmembrane region" description="Helical" evidence="1">
    <location>
        <begin position="9"/>
        <end position="29"/>
    </location>
</feature>
<dbReference type="GO" id="GO:0006629">
    <property type="term" value="P:lipid metabolic process"/>
    <property type="evidence" value="ECO:0007669"/>
    <property type="project" value="TreeGrafter"/>
</dbReference>
<evidence type="ECO:0000313" key="2">
    <source>
        <dbReference type="EMBL" id="PIO24857.1"/>
    </source>
</evidence>
<dbReference type="GO" id="GO:0016717">
    <property type="term" value="F:oxidoreductase activity, acting on paired donors, with oxidation of a pair of donors resulting in the reduction of molecular oxygen to two molecules of water"/>
    <property type="evidence" value="ECO:0007669"/>
    <property type="project" value="TreeGrafter"/>
</dbReference>
<dbReference type="OrthoDB" id="9796557at2759"/>
<dbReference type="PANTHER" id="PTHR19353:SF57">
    <property type="entry name" value="ACYL-COA (8-3)-DESATURASE"/>
    <property type="match status" value="1"/>
</dbReference>
<protein>
    <submittedName>
        <fullName evidence="2">Uncharacterized protein</fullName>
    </submittedName>
</protein>
<dbReference type="EMBL" id="KV946457">
    <property type="protein sequence ID" value="PIO24857.1"/>
    <property type="molecule type" value="Genomic_DNA"/>
</dbReference>
<sequence>MPYNHQHKYFFLIGPPSLLPLYFQWYIFYFVVQRKKWVDLAWMISFYVRFAYCYFPLIGIGGTISMFMLVSLFPTMPRHNYWKVAPLIRSLCKKYGIEYQSKPLFTAFADIVHSLKESGELWLDAYLHK</sequence>
<dbReference type="GO" id="GO:0016020">
    <property type="term" value="C:membrane"/>
    <property type="evidence" value="ECO:0007669"/>
    <property type="project" value="TreeGrafter"/>
</dbReference>
<evidence type="ECO:0000256" key="1">
    <source>
        <dbReference type="SAM" id="Phobius"/>
    </source>
</evidence>
<reference evidence="3" key="1">
    <citation type="journal article" date="2017" name="Nat. Commun.">
        <title>The North American bullfrog draft genome provides insight into hormonal regulation of long noncoding RNA.</title>
        <authorList>
            <person name="Hammond S.A."/>
            <person name="Warren R.L."/>
            <person name="Vandervalk B.P."/>
            <person name="Kucuk E."/>
            <person name="Khan H."/>
            <person name="Gibb E.A."/>
            <person name="Pandoh P."/>
            <person name="Kirk H."/>
            <person name="Zhao Y."/>
            <person name="Jones M."/>
            <person name="Mungall A.J."/>
            <person name="Coope R."/>
            <person name="Pleasance S."/>
            <person name="Moore R.A."/>
            <person name="Holt R.A."/>
            <person name="Round J.M."/>
            <person name="Ohora S."/>
            <person name="Walle B.V."/>
            <person name="Veldhoen N."/>
            <person name="Helbing C.C."/>
            <person name="Birol I."/>
        </authorList>
    </citation>
    <scope>NUCLEOTIDE SEQUENCE [LARGE SCALE GENOMIC DNA]</scope>
</reference>
<accession>A0A2G9RAF5</accession>
<proteinExistence type="predicted"/>
<evidence type="ECO:0000313" key="3">
    <source>
        <dbReference type="Proteomes" id="UP000228934"/>
    </source>
</evidence>
<dbReference type="InterPro" id="IPR012171">
    <property type="entry name" value="Fatty_acid_desaturase"/>
</dbReference>
<dbReference type="Proteomes" id="UP000228934">
    <property type="component" value="Unassembled WGS sequence"/>
</dbReference>
<dbReference type="AlphaFoldDB" id="A0A2G9RAF5"/>
<gene>
    <name evidence="2" type="ORF">AB205_0203630</name>
</gene>
<keyword evidence="1" id="KW-0472">Membrane</keyword>
<feature type="transmembrane region" description="Helical" evidence="1">
    <location>
        <begin position="49"/>
        <end position="73"/>
    </location>
</feature>
<organism evidence="2 3">
    <name type="scientific">Aquarana catesbeiana</name>
    <name type="common">American bullfrog</name>
    <name type="synonym">Rana catesbeiana</name>
    <dbReference type="NCBI Taxonomy" id="8400"/>
    <lineage>
        <taxon>Eukaryota</taxon>
        <taxon>Metazoa</taxon>
        <taxon>Chordata</taxon>
        <taxon>Craniata</taxon>
        <taxon>Vertebrata</taxon>
        <taxon>Euteleostomi</taxon>
        <taxon>Amphibia</taxon>
        <taxon>Batrachia</taxon>
        <taxon>Anura</taxon>
        <taxon>Neobatrachia</taxon>
        <taxon>Ranoidea</taxon>
        <taxon>Ranidae</taxon>
        <taxon>Aquarana</taxon>
    </lineage>
</organism>
<name>A0A2G9RAF5_AQUCT</name>
<keyword evidence="3" id="KW-1185">Reference proteome</keyword>
<dbReference type="PANTHER" id="PTHR19353">
    <property type="entry name" value="FATTY ACID DESATURASE 2"/>
    <property type="match status" value="1"/>
</dbReference>
<keyword evidence="1" id="KW-0812">Transmembrane</keyword>